<organism evidence="2">
    <name type="scientific">bioreactor metagenome</name>
    <dbReference type="NCBI Taxonomy" id="1076179"/>
    <lineage>
        <taxon>unclassified sequences</taxon>
        <taxon>metagenomes</taxon>
        <taxon>ecological metagenomes</taxon>
    </lineage>
</organism>
<dbReference type="GO" id="GO:0006265">
    <property type="term" value="P:DNA topological change"/>
    <property type="evidence" value="ECO:0007669"/>
    <property type="project" value="InterPro"/>
</dbReference>
<gene>
    <name evidence="2" type="ORF">SDC9_92191</name>
</gene>
<sequence length="52" mass="6108">MNPETRRLILVTPDSIEHTREIFELLLGENLKGRKEFIESDGYRYLDLADIS</sequence>
<feature type="domain" description="DNA gyrase B subunit C-terminal" evidence="1">
    <location>
        <begin position="1"/>
        <end position="39"/>
    </location>
</feature>
<dbReference type="Gene3D" id="3.40.50.670">
    <property type="match status" value="1"/>
</dbReference>
<dbReference type="AlphaFoldDB" id="A0A645A6X2"/>
<dbReference type="GO" id="GO:0003918">
    <property type="term" value="F:DNA topoisomerase type II (double strand cut, ATP-hydrolyzing) activity"/>
    <property type="evidence" value="ECO:0007669"/>
    <property type="project" value="InterPro"/>
</dbReference>
<dbReference type="GO" id="GO:0005524">
    <property type="term" value="F:ATP binding"/>
    <property type="evidence" value="ECO:0007669"/>
    <property type="project" value="InterPro"/>
</dbReference>
<dbReference type="InterPro" id="IPR002288">
    <property type="entry name" value="DNA_gyrase_B_C"/>
</dbReference>
<reference evidence="2" key="1">
    <citation type="submission" date="2019-08" db="EMBL/GenBank/DDBJ databases">
        <authorList>
            <person name="Kucharzyk K."/>
            <person name="Murdoch R.W."/>
            <person name="Higgins S."/>
            <person name="Loffler F."/>
        </authorList>
    </citation>
    <scope>NUCLEOTIDE SEQUENCE</scope>
</reference>
<accession>A0A645A6X2</accession>
<protein>
    <recommendedName>
        <fullName evidence="1">DNA gyrase B subunit C-terminal domain-containing protein</fullName>
    </recommendedName>
</protein>
<name>A0A645A6X2_9ZZZZ</name>
<evidence type="ECO:0000313" key="2">
    <source>
        <dbReference type="EMBL" id="MPM45504.1"/>
    </source>
</evidence>
<dbReference type="Pfam" id="PF00986">
    <property type="entry name" value="DNA_gyraseB_C"/>
    <property type="match status" value="1"/>
</dbReference>
<dbReference type="EMBL" id="VSSQ01010899">
    <property type="protein sequence ID" value="MPM45504.1"/>
    <property type="molecule type" value="Genomic_DNA"/>
</dbReference>
<comment type="caution">
    <text evidence="2">The sequence shown here is derived from an EMBL/GenBank/DDBJ whole genome shotgun (WGS) entry which is preliminary data.</text>
</comment>
<proteinExistence type="predicted"/>
<dbReference type="InterPro" id="IPR013759">
    <property type="entry name" value="Topo_IIA_B_C"/>
</dbReference>
<dbReference type="GO" id="GO:0003677">
    <property type="term" value="F:DNA binding"/>
    <property type="evidence" value="ECO:0007669"/>
    <property type="project" value="InterPro"/>
</dbReference>
<evidence type="ECO:0000259" key="1">
    <source>
        <dbReference type="Pfam" id="PF00986"/>
    </source>
</evidence>